<dbReference type="PANTHER" id="PTHR43249">
    <property type="entry name" value="UDP-N-ACETYL-2-AMINO-2-DEOXY-D-GLUCURONATE OXIDASE"/>
    <property type="match status" value="1"/>
</dbReference>
<dbReference type="InterPro" id="IPR028098">
    <property type="entry name" value="Glyco_trans_4-like_N"/>
</dbReference>
<gene>
    <name evidence="6" type="ORF">GCM10011335_09410</name>
</gene>
<dbReference type="Proteomes" id="UP000613160">
    <property type="component" value="Unassembled WGS sequence"/>
</dbReference>
<dbReference type="Gene3D" id="3.40.50.2000">
    <property type="entry name" value="Glycogen Phosphorylase B"/>
    <property type="match status" value="2"/>
</dbReference>
<dbReference type="Pfam" id="PF00534">
    <property type="entry name" value="Glycos_transf_1"/>
    <property type="match status" value="1"/>
</dbReference>
<dbReference type="SUPFAM" id="SSF55347">
    <property type="entry name" value="Glyceraldehyde-3-phosphate dehydrogenase-like, C-terminal domain"/>
    <property type="match status" value="1"/>
</dbReference>
<evidence type="ECO:0000313" key="7">
    <source>
        <dbReference type="Proteomes" id="UP000613160"/>
    </source>
</evidence>
<dbReference type="GO" id="GO:0000166">
    <property type="term" value="F:nucleotide binding"/>
    <property type="evidence" value="ECO:0007669"/>
    <property type="project" value="InterPro"/>
</dbReference>
<name>A0A916XU47_9HYPH</name>
<dbReference type="Pfam" id="PF00107">
    <property type="entry name" value="ADH_zinc_N"/>
    <property type="match status" value="1"/>
</dbReference>
<evidence type="ECO:0000313" key="6">
    <source>
        <dbReference type="EMBL" id="GGD08652.1"/>
    </source>
</evidence>
<protein>
    <submittedName>
        <fullName evidence="6">Glycosyl transferase family 1</fullName>
    </submittedName>
</protein>
<dbReference type="InterPro" id="IPR052515">
    <property type="entry name" value="Gfo/Idh/MocA_Oxidoreductase"/>
</dbReference>
<feature type="domain" description="Alcohol dehydrogenase-like C-terminal" evidence="1">
    <location>
        <begin position="893"/>
        <end position="996"/>
    </location>
</feature>
<evidence type="ECO:0000259" key="4">
    <source>
        <dbReference type="Pfam" id="PF13439"/>
    </source>
</evidence>
<keyword evidence="7" id="KW-1185">Reference proteome</keyword>
<evidence type="ECO:0000259" key="3">
    <source>
        <dbReference type="Pfam" id="PF01408"/>
    </source>
</evidence>
<evidence type="ECO:0000259" key="1">
    <source>
        <dbReference type="Pfam" id="PF00107"/>
    </source>
</evidence>
<reference evidence="6" key="1">
    <citation type="journal article" date="2014" name="Int. J. Syst. Evol. Microbiol.">
        <title>Complete genome sequence of Corynebacterium casei LMG S-19264T (=DSM 44701T), isolated from a smear-ripened cheese.</title>
        <authorList>
            <consortium name="US DOE Joint Genome Institute (JGI-PGF)"/>
            <person name="Walter F."/>
            <person name="Albersmeier A."/>
            <person name="Kalinowski J."/>
            <person name="Ruckert C."/>
        </authorList>
    </citation>
    <scope>NUCLEOTIDE SEQUENCE</scope>
    <source>
        <strain evidence="6">CGMCC 1.15493</strain>
    </source>
</reference>
<dbReference type="Pfam" id="PF01408">
    <property type="entry name" value="GFO_IDH_MocA"/>
    <property type="match status" value="1"/>
</dbReference>
<dbReference type="InterPro" id="IPR036291">
    <property type="entry name" value="NAD(P)-bd_dom_sf"/>
</dbReference>
<dbReference type="InterPro" id="IPR055170">
    <property type="entry name" value="GFO_IDH_MocA-like_dom"/>
</dbReference>
<dbReference type="CDD" id="cd03801">
    <property type="entry name" value="GT4_PimA-like"/>
    <property type="match status" value="1"/>
</dbReference>
<feature type="domain" description="Glycosyltransferase subfamily 4-like N-terminal" evidence="4">
    <location>
        <begin position="23"/>
        <end position="165"/>
    </location>
</feature>
<dbReference type="InterPro" id="IPR000683">
    <property type="entry name" value="Gfo/Idh/MocA-like_OxRdtase_N"/>
</dbReference>
<dbReference type="PANTHER" id="PTHR43249:SF1">
    <property type="entry name" value="D-GLUCOSIDE 3-DEHYDROGENASE"/>
    <property type="match status" value="1"/>
</dbReference>
<dbReference type="Gene3D" id="3.90.180.10">
    <property type="entry name" value="Medium-chain alcohol dehydrogenases, catalytic domain"/>
    <property type="match status" value="1"/>
</dbReference>
<dbReference type="EMBL" id="BMJJ01000002">
    <property type="protein sequence ID" value="GGD08652.1"/>
    <property type="molecule type" value="Genomic_DNA"/>
</dbReference>
<dbReference type="RefSeq" id="WP_188849427.1">
    <property type="nucleotide sequence ID" value="NZ_BMJJ01000002.1"/>
</dbReference>
<dbReference type="AlphaFoldDB" id="A0A916XU47"/>
<dbReference type="SUPFAM" id="SSF51735">
    <property type="entry name" value="NAD(P)-binding Rossmann-fold domains"/>
    <property type="match status" value="2"/>
</dbReference>
<dbReference type="Gene3D" id="3.40.50.720">
    <property type="entry name" value="NAD(P)-binding Rossmann-like Domain"/>
    <property type="match status" value="2"/>
</dbReference>
<comment type="caution">
    <text evidence="6">The sequence shown here is derived from an EMBL/GenBank/DDBJ whole genome shotgun (WGS) entry which is preliminary data.</text>
</comment>
<dbReference type="Gene3D" id="3.30.360.10">
    <property type="entry name" value="Dihydrodipicolinate Reductase, domain 2"/>
    <property type="match status" value="1"/>
</dbReference>
<dbReference type="GO" id="GO:0016757">
    <property type="term" value="F:glycosyltransferase activity"/>
    <property type="evidence" value="ECO:0007669"/>
    <property type="project" value="InterPro"/>
</dbReference>
<feature type="domain" description="GFO/IDH/MocA-like oxidoreductase" evidence="5">
    <location>
        <begin position="517"/>
        <end position="614"/>
    </location>
</feature>
<feature type="domain" description="Gfo/Idh/MocA-like oxidoreductase N-terminal" evidence="3">
    <location>
        <begin position="373"/>
        <end position="491"/>
    </location>
</feature>
<evidence type="ECO:0000259" key="2">
    <source>
        <dbReference type="Pfam" id="PF00534"/>
    </source>
</evidence>
<proteinExistence type="predicted"/>
<accession>A0A916XU47</accession>
<feature type="domain" description="Glycosyl transferase family 1" evidence="2">
    <location>
        <begin position="173"/>
        <end position="334"/>
    </location>
</feature>
<dbReference type="SUPFAM" id="SSF53756">
    <property type="entry name" value="UDP-Glycosyltransferase/glycogen phosphorylase"/>
    <property type="match status" value="1"/>
</dbReference>
<dbReference type="CDD" id="cd08255">
    <property type="entry name" value="2-desacetyl-2-hydroxyethyl_bacteriochlorophyllide_like"/>
    <property type="match status" value="1"/>
</dbReference>
<organism evidence="6 7">
    <name type="scientific">Aureimonas glaciei</name>
    <dbReference type="NCBI Taxonomy" id="1776957"/>
    <lineage>
        <taxon>Bacteria</taxon>
        <taxon>Pseudomonadati</taxon>
        <taxon>Pseudomonadota</taxon>
        <taxon>Alphaproteobacteria</taxon>
        <taxon>Hyphomicrobiales</taxon>
        <taxon>Aurantimonadaceae</taxon>
        <taxon>Aureimonas</taxon>
    </lineage>
</organism>
<evidence type="ECO:0000259" key="5">
    <source>
        <dbReference type="Pfam" id="PF22725"/>
    </source>
</evidence>
<dbReference type="Pfam" id="PF22725">
    <property type="entry name" value="GFO_IDH_MocA_C3"/>
    <property type="match status" value="1"/>
</dbReference>
<dbReference type="InterPro" id="IPR001296">
    <property type="entry name" value="Glyco_trans_1"/>
</dbReference>
<keyword evidence="6" id="KW-0808">Transferase</keyword>
<dbReference type="Pfam" id="PF13439">
    <property type="entry name" value="Glyco_transf_4"/>
    <property type="match status" value="1"/>
</dbReference>
<dbReference type="InterPro" id="IPR013149">
    <property type="entry name" value="ADH-like_C"/>
</dbReference>
<reference evidence="6" key="2">
    <citation type="submission" date="2020-09" db="EMBL/GenBank/DDBJ databases">
        <authorList>
            <person name="Sun Q."/>
            <person name="Zhou Y."/>
        </authorList>
    </citation>
    <scope>NUCLEOTIDE SEQUENCE</scope>
    <source>
        <strain evidence="6">CGMCC 1.15493</strain>
    </source>
</reference>
<sequence length="1078" mass="115170">MRAVHGRPRRLRVCLATDSLEPSGVGEHILLLAEELAGTVDVVIAAAPQSGLLDSAGRRGFALRDPSDVADFAGWLGAIDILHVHAGIGWEGHELARLGRTAGVRAVVRTEHLPYVITDPAQARAHAESVALVDRLICVSSTAAASFGAVGLDSLRIVTIPNGVRPRPIGDGQQIRRELALADDAPVLLTVARFTEQKGHAVLIAALPAVLLAYPEAMLLLAGAGPLRPAIEADIARRGLGDRVRLLGSRDDVGDLLAAADLFVLPSHFEGLPLVVLEAMAAAVPVVGTAIGGTIEAVEDGVAGWLVPPGEPAALSRAVIAALSDPSAARAAGCAGQARFRRQFQASAMAEATHRVYRDLVPDPQQDDRMPPIRIGFIGAGGIAHRHLGVLEGFDDVAVVAFADTDLARATEAAARFGAKAFDDHETMLDAVELDALFICIPPFAHGAPERAAIARGLPFFVEKPVSLDLATAEEIAAAVAEKGLITAVGYHWRYLDTVDEARALLANNPAQLLSGYWLDSTPPPQWWWHEDRSGGQMVEQATHLIDLARFLVGEVDEVYGRASRIDRPEFPGLDVATVTTANLTFASGVVANLSSTCLLGWSHRVGLHIFADKLAIELTDRDIMVDTGRGRPVRGADGDPVWREDRDFIDAVKGGENRIRSPYAEALRSHRLALAVVESASSGAPVKLTPDAAPAMTYAPLQHPPRPAPEPRHGHREVRSLGVERPGEAYFFGYDEGPPNDAQVRLDTLYTGFSAGTELTFYKNTNPYLHSRWDGGRGVFVPGEAGQHFPVPFLGYMEVARVAESRQPAFAVGSTVASAYGHKSGHTADPFHEVLIPVPADIDPILGIYVAQMGPIAANGILHADAELGGPNVTRLGESLTGRPTLVIGAGAVGLLTALFAARAGATEVVIADPSPFRRAKAEALGFTAMDEGQAWNHAKANWHHGGGDRGADVVFQTRADARSLHAALQALRPQGTVIDLAFYQGGADALRLGEEFHHNGLSIRCAQINRVPRGLGFAWHRRRLAAETIGLLQERGRDIAAEMITQVVPFDEAPRFLKHLVDERPDFLQIVFKVQD</sequence>